<proteinExistence type="predicted"/>
<evidence type="ECO:0000313" key="5">
    <source>
        <dbReference type="Proteomes" id="UP001610334"/>
    </source>
</evidence>
<comment type="caution">
    <text evidence="4">The sequence shown here is derived from an EMBL/GenBank/DDBJ whole genome shotgun (WGS) entry which is preliminary data.</text>
</comment>
<comment type="subcellular location">
    <subcellularLocation>
        <location evidence="1">Nucleus</location>
    </subcellularLocation>
</comment>
<dbReference type="PANTHER" id="PTHR37534:SF38">
    <property type="entry name" value="ZN(2)-C6 FUNGAL-TYPE DOMAIN-CONTAINING PROTEIN"/>
    <property type="match status" value="1"/>
</dbReference>
<evidence type="ECO:0000259" key="3">
    <source>
        <dbReference type="Pfam" id="PF14420"/>
    </source>
</evidence>
<protein>
    <submittedName>
        <fullName evidence="4">Fungal-specific transcription factor domain-containing protein</fullName>
    </submittedName>
</protein>
<sequence>MEDCWEIHKGELQRMFIEKRMTVYQVQEEMEELFNFHASVKQYRCKFKEWGFEKYRTSDDWKIIGYKVTKRDRQGKDTVVSMNGEVITDKKLKKETSRHAFTTLEAFRVDNGTVPNTPEGFSICTPPEIIVLSSDIEDENRDACWEGRLTAAVAALSDQVDAVSQAIHFMVDDIATDYDRCVIGDFARSTGCLVRVLRDQANPFKQILPGDFFLLQSLICLPYLHSLVSYPTGRLQQYRIYHIYETVNQLADRFYARLSRELDLQDSIIVTSLSLGWETFRLGRIGHNSSALTRDSIYIIGTQSRRAQRLQRFVTEFFNHYYRHYFQAYSANFFKESPINLSNKHGLLLFLGGHQGGDFTRAFDGLLQCILQITRLRDRIRERSKCGRPALILREELAVDAVNLDASIRTWKVSDTFTAPGYYLAELYRQSAWAYLYRTVRRPRADEKFQQVVDDGLFCLEQLPYDLRLQKLIAMPLFLLACAAFVERQRKRIEEAFNELVANSGWAETENMCTAIQEIWEVTDTDPASSWDWEKITRSRGATRRPDRRAIGCVAVIQPHIQFKATTPHARSFPYVDPTRLSRTEDTEQRASSNILMDPLSMAASVVALIQVTTSIARSCRRYAKVGSAREDVASLQSEIVQFATIIEKLAELLNGSERAKPSGSNILADIENCLLAPATLDNKLDPGHRQKAVSKLGI</sequence>
<feature type="domain" description="Clr5" evidence="3">
    <location>
        <begin position="1"/>
        <end position="54"/>
    </location>
</feature>
<dbReference type="PANTHER" id="PTHR37534">
    <property type="entry name" value="TRANSCRIPTIONAL ACTIVATOR PROTEIN UGA3"/>
    <property type="match status" value="1"/>
</dbReference>
<dbReference type="Proteomes" id="UP001610334">
    <property type="component" value="Unassembled WGS sequence"/>
</dbReference>
<dbReference type="EMBL" id="JBFXLT010000049">
    <property type="protein sequence ID" value="KAL2812270.1"/>
    <property type="molecule type" value="Genomic_DNA"/>
</dbReference>
<dbReference type="Pfam" id="PF11951">
    <property type="entry name" value="Fungal_trans_2"/>
    <property type="match status" value="1"/>
</dbReference>
<evidence type="ECO:0000256" key="1">
    <source>
        <dbReference type="ARBA" id="ARBA00004123"/>
    </source>
</evidence>
<dbReference type="InterPro" id="IPR025676">
    <property type="entry name" value="Clr5_dom"/>
</dbReference>
<name>A0ABR4H9X7_9EURO</name>
<evidence type="ECO:0000313" key="4">
    <source>
        <dbReference type="EMBL" id="KAL2812270.1"/>
    </source>
</evidence>
<evidence type="ECO:0000256" key="2">
    <source>
        <dbReference type="ARBA" id="ARBA00023242"/>
    </source>
</evidence>
<accession>A0ABR4H9X7</accession>
<dbReference type="Pfam" id="PF14420">
    <property type="entry name" value="Clr5"/>
    <property type="match status" value="1"/>
</dbReference>
<keyword evidence="2" id="KW-0539">Nucleus</keyword>
<reference evidence="4 5" key="1">
    <citation type="submission" date="2024-07" db="EMBL/GenBank/DDBJ databases">
        <title>Section-level genome sequencing and comparative genomics of Aspergillus sections Usti and Cavernicolus.</title>
        <authorList>
            <consortium name="Lawrence Berkeley National Laboratory"/>
            <person name="Nybo J.L."/>
            <person name="Vesth T.C."/>
            <person name="Theobald S."/>
            <person name="Frisvad J.C."/>
            <person name="Larsen T.O."/>
            <person name="Kjaerboelling I."/>
            <person name="Rothschild-Mancinelli K."/>
            <person name="Lyhne E.K."/>
            <person name="Kogle M.E."/>
            <person name="Barry K."/>
            <person name="Clum A."/>
            <person name="Na H."/>
            <person name="Ledsgaard L."/>
            <person name="Lin J."/>
            <person name="Lipzen A."/>
            <person name="Kuo A."/>
            <person name="Riley R."/>
            <person name="Mondo S."/>
            <person name="Labutti K."/>
            <person name="Haridas S."/>
            <person name="Pangalinan J."/>
            <person name="Salamov A.A."/>
            <person name="Simmons B.A."/>
            <person name="Magnuson J.K."/>
            <person name="Chen J."/>
            <person name="Drula E."/>
            <person name="Henrissat B."/>
            <person name="Wiebenga A."/>
            <person name="Lubbers R.J."/>
            <person name="Gomes A.C."/>
            <person name="Makela M.R."/>
            <person name="Stajich J."/>
            <person name="Grigoriev I.V."/>
            <person name="Mortensen U.H."/>
            <person name="De Vries R.P."/>
            <person name="Baker S.E."/>
            <person name="Andersen M.R."/>
        </authorList>
    </citation>
    <scope>NUCLEOTIDE SEQUENCE [LARGE SCALE GENOMIC DNA]</scope>
    <source>
        <strain evidence="4 5">CBS 588.65</strain>
    </source>
</reference>
<dbReference type="InterPro" id="IPR021858">
    <property type="entry name" value="Fun_TF"/>
</dbReference>
<organism evidence="4 5">
    <name type="scientific">Aspergillus granulosus</name>
    <dbReference type="NCBI Taxonomy" id="176169"/>
    <lineage>
        <taxon>Eukaryota</taxon>
        <taxon>Fungi</taxon>
        <taxon>Dikarya</taxon>
        <taxon>Ascomycota</taxon>
        <taxon>Pezizomycotina</taxon>
        <taxon>Eurotiomycetes</taxon>
        <taxon>Eurotiomycetidae</taxon>
        <taxon>Eurotiales</taxon>
        <taxon>Aspergillaceae</taxon>
        <taxon>Aspergillus</taxon>
        <taxon>Aspergillus subgen. Nidulantes</taxon>
    </lineage>
</organism>
<gene>
    <name evidence="4" type="ORF">BJX63DRAFT_432713</name>
</gene>
<keyword evidence="5" id="KW-1185">Reference proteome</keyword>